<gene>
    <name evidence="3" type="ORF">B0174_00095</name>
</gene>
<organism evidence="3 4">
    <name type="scientific">Arcobacter caeni</name>
    <dbReference type="NCBI Taxonomy" id="1912877"/>
    <lineage>
        <taxon>Bacteria</taxon>
        <taxon>Pseudomonadati</taxon>
        <taxon>Campylobacterota</taxon>
        <taxon>Epsilonproteobacteria</taxon>
        <taxon>Campylobacterales</taxon>
        <taxon>Arcobacteraceae</taxon>
        <taxon>Arcobacter</taxon>
    </lineage>
</organism>
<keyword evidence="4" id="KW-1185">Reference proteome</keyword>
<dbReference type="Gene3D" id="1.10.1130.10">
    <property type="entry name" value="Flavocytochrome C3, Chain A"/>
    <property type="match status" value="1"/>
</dbReference>
<dbReference type="AlphaFoldDB" id="A0A363D5B2"/>
<evidence type="ECO:0000313" key="4">
    <source>
        <dbReference type="Proteomes" id="UP000251135"/>
    </source>
</evidence>
<feature type="transmembrane region" description="Helical" evidence="1">
    <location>
        <begin position="128"/>
        <end position="147"/>
    </location>
</feature>
<proteinExistence type="predicted"/>
<dbReference type="OrthoDB" id="9814800at2"/>
<dbReference type="SUPFAM" id="SSF48695">
    <property type="entry name" value="Multiheme cytochromes"/>
    <property type="match status" value="1"/>
</dbReference>
<keyword evidence="1" id="KW-0812">Transmembrane</keyword>
<dbReference type="Pfam" id="PF13435">
    <property type="entry name" value="Cytochrome_C554"/>
    <property type="match status" value="2"/>
</dbReference>
<dbReference type="InterPro" id="IPR023155">
    <property type="entry name" value="Cyt_c-552/4"/>
</dbReference>
<sequence>MKIINIKVLILLIFLSGILQMDILNISWENLRIVSVVHIFTSIFLCIFYIIPFVNKHAYKYIVIKKVNSVSGWILGFVLLMIVISGVYLFFIGNKGGDIWGIISFNIHLYGSFILLIFLFSHRKKVKTNILSIAALLFTFSFLNIPLHSETKIENKLLNLKTPKNEVYHNEDWTNSTKCKSCHSEIFNQWANSNHKNLVESNPYYMVMESIAGEVEGAEFKKWCMGCHNPSALTTGLTRTSHAMDDNFLANTLFESNAQTLVKTFEKHGNTRLEEGVSCLTCHTITDAISAGNASYTLDITSRKKYPFEDDESTVGKYLGHKFINAKPNVHKDSYMKPLYKESKYCASCHDETSPTTNKQIVSTFKEWEASPYNNKEDKTKNKTCIDCHMTYLKDDKFAPLNGVSTDGGVVKKDVKVHYFAGSNHFLAGLKDKNHEDQVLQLLRTSAKLDVDIKDNQVHVGVENVGAGHHLPTGVADFRELWLDITIVDANDKIVFSSGKLDINGDLKADARPFMKVFGDKDGKAVGLLFWKYEKLLSDTRIPAKTRRVESYDLPKDLKYPLKAMVKLNFRIYPQSITSMVQKAFPELPNPPVVELEKLEQIFEK</sequence>
<dbReference type="EMBL" id="MUXE01000001">
    <property type="protein sequence ID" value="PUE66489.1"/>
    <property type="molecule type" value="Genomic_DNA"/>
</dbReference>
<dbReference type="Proteomes" id="UP000251135">
    <property type="component" value="Unassembled WGS sequence"/>
</dbReference>
<protein>
    <recommendedName>
        <fullName evidence="2">Cytochrome c-552/4 domain-containing protein</fullName>
    </recommendedName>
</protein>
<evidence type="ECO:0000313" key="3">
    <source>
        <dbReference type="EMBL" id="PUE66489.1"/>
    </source>
</evidence>
<keyword evidence="1" id="KW-0472">Membrane</keyword>
<feature type="transmembrane region" description="Helical" evidence="1">
    <location>
        <begin position="72"/>
        <end position="93"/>
    </location>
</feature>
<keyword evidence="1" id="KW-1133">Transmembrane helix</keyword>
<feature type="transmembrane region" description="Helical" evidence="1">
    <location>
        <begin position="99"/>
        <end position="121"/>
    </location>
</feature>
<dbReference type="InterPro" id="IPR036280">
    <property type="entry name" value="Multihaem_cyt_sf"/>
</dbReference>
<feature type="domain" description="Cytochrome c-552/4" evidence="2">
    <location>
        <begin position="346"/>
        <end position="398"/>
    </location>
</feature>
<feature type="transmembrane region" description="Helical" evidence="1">
    <location>
        <begin position="31"/>
        <end position="51"/>
    </location>
</feature>
<name>A0A363D5B2_9BACT</name>
<accession>A0A363D5B2</accession>
<comment type="caution">
    <text evidence="3">The sequence shown here is derived from an EMBL/GenBank/DDBJ whole genome shotgun (WGS) entry which is preliminary data.</text>
</comment>
<feature type="domain" description="Cytochrome c-552/4" evidence="2">
    <location>
        <begin position="178"/>
        <end position="236"/>
    </location>
</feature>
<reference evidence="3 4" key="1">
    <citation type="submission" date="2017-02" db="EMBL/GenBank/DDBJ databases">
        <title>Arcobacter caeni sp. nov, a new Arcobacter species isolated from reclaimed water.</title>
        <authorList>
            <person name="Figueras M.J."/>
            <person name="Perez-Cataluna A."/>
            <person name="Salas-Masso N."/>
        </authorList>
    </citation>
    <scope>NUCLEOTIDE SEQUENCE [LARGE SCALE GENOMIC DNA]</scope>
    <source>
        <strain evidence="3 4">RW17-10</strain>
    </source>
</reference>
<dbReference type="RefSeq" id="WP_108557601.1">
    <property type="nucleotide sequence ID" value="NZ_MUXE01000001.1"/>
</dbReference>
<evidence type="ECO:0000256" key="1">
    <source>
        <dbReference type="SAM" id="Phobius"/>
    </source>
</evidence>
<evidence type="ECO:0000259" key="2">
    <source>
        <dbReference type="Pfam" id="PF13435"/>
    </source>
</evidence>